<reference evidence="4" key="1">
    <citation type="journal article" date="2019" name="Int. J. Syst. Evol. Microbiol.">
        <title>The Global Catalogue of Microorganisms (GCM) 10K type strain sequencing project: providing services to taxonomists for standard genome sequencing and annotation.</title>
        <authorList>
            <consortium name="The Broad Institute Genomics Platform"/>
            <consortium name="The Broad Institute Genome Sequencing Center for Infectious Disease"/>
            <person name="Wu L."/>
            <person name="Ma J."/>
        </authorList>
    </citation>
    <scope>NUCLEOTIDE SEQUENCE [LARGE SCALE GENOMIC DNA]</scope>
    <source>
        <strain evidence="4">CCUG 62221</strain>
    </source>
</reference>
<dbReference type="Gene3D" id="3.10.580.10">
    <property type="entry name" value="CBS-domain"/>
    <property type="match status" value="1"/>
</dbReference>
<dbReference type="Pfam" id="PF00571">
    <property type="entry name" value="CBS"/>
    <property type="match status" value="1"/>
</dbReference>
<dbReference type="InterPro" id="IPR046342">
    <property type="entry name" value="CBS_dom_sf"/>
</dbReference>
<sequence>METTSYILNEFEAFSLETTVYEVKNFFAETTYSHFPIVKNNHLIGLISETDIETIDEEEKEIGYFQYLFNLFFTEETNNILEIITIFASNETNIIPITNKEHQYIGYFDLVDILHIYNETPFLNSEGAVVILEKELIDFSFSEICQIVESNGGKLYGLFISESNATTVKITVKFTSQDVNEILQSFRRYEYAIISKHEEDYYLEDLKERSKYLQKYLNI</sequence>
<keyword evidence="1" id="KW-0129">CBS domain</keyword>
<evidence type="ECO:0000313" key="3">
    <source>
        <dbReference type="EMBL" id="MFD1294775.1"/>
    </source>
</evidence>
<accession>A0ABW3WU09</accession>
<dbReference type="InterPro" id="IPR000644">
    <property type="entry name" value="CBS_dom"/>
</dbReference>
<evidence type="ECO:0000313" key="4">
    <source>
        <dbReference type="Proteomes" id="UP001597241"/>
    </source>
</evidence>
<dbReference type="PROSITE" id="PS51371">
    <property type="entry name" value="CBS"/>
    <property type="match status" value="1"/>
</dbReference>
<gene>
    <name evidence="3" type="ORF">ACFQ5N_13105</name>
</gene>
<dbReference type="Proteomes" id="UP001597241">
    <property type="component" value="Unassembled WGS sequence"/>
</dbReference>
<dbReference type="SUPFAM" id="SSF54631">
    <property type="entry name" value="CBS-domain pair"/>
    <property type="match status" value="1"/>
</dbReference>
<dbReference type="EMBL" id="JBHTMV010000009">
    <property type="protein sequence ID" value="MFD1294775.1"/>
    <property type="molecule type" value="Genomic_DNA"/>
</dbReference>
<feature type="domain" description="CBS" evidence="2">
    <location>
        <begin position="1"/>
        <end position="62"/>
    </location>
</feature>
<protein>
    <submittedName>
        <fullName evidence="3">CBS domain-containing protein</fullName>
    </submittedName>
</protein>
<evidence type="ECO:0000259" key="2">
    <source>
        <dbReference type="PROSITE" id="PS51371"/>
    </source>
</evidence>
<evidence type="ECO:0000256" key="1">
    <source>
        <dbReference type="PROSITE-ProRule" id="PRU00703"/>
    </source>
</evidence>
<comment type="caution">
    <text evidence="3">The sequence shown here is derived from an EMBL/GenBank/DDBJ whole genome shotgun (WGS) entry which is preliminary data.</text>
</comment>
<name>A0ABW3WU09_9FLAO</name>
<proteinExistence type="predicted"/>
<dbReference type="RefSeq" id="WP_386810116.1">
    <property type="nucleotide sequence ID" value="NZ_JBHTMV010000009.1"/>
</dbReference>
<organism evidence="3 4">
    <name type="scientific">Lutibacter holmesii</name>
    <dbReference type="NCBI Taxonomy" id="1137985"/>
    <lineage>
        <taxon>Bacteria</taxon>
        <taxon>Pseudomonadati</taxon>
        <taxon>Bacteroidota</taxon>
        <taxon>Flavobacteriia</taxon>
        <taxon>Flavobacteriales</taxon>
        <taxon>Flavobacteriaceae</taxon>
        <taxon>Lutibacter</taxon>
    </lineage>
</organism>
<keyword evidence="4" id="KW-1185">Reference proteome</keyword>